<reference evidence="1 2" key="1">
    <citation type="submission" date="2020-03" db="EMBL/GenBank/DDBJ databases">
        <title>Genomic Encyclopedia of Type Strains, Phase IV (KMG-IV): sequencing the most valuable type-strain genomes for metagenomic binning, comparative biology and taxonomic classification.</title>
        <authorList>
            <person name="Goeker M."/>
        </authorList>
    </citation>
    <scope>NUCLEOTIDE SEQUENCE [LARGE SCALE GENOMIC DNA]</scope>
    <source>
        <strain evidence="1 2">DSM 105096</strain>
    </source>
</reference>
<dbReference type="EMBL" id="JAATJH010000007">
    <property type="protein sequence ID" value="NJC28026.1"/>
    <property type="molecule type" value="Genomic_DNA"/>
</dbReference>
<dbReference type="Proteomes" id="UP000770785">
    <property type="component" value="Unassembled WGS sequence"/>
</dbReference>
<dbReference type="RefSeq" id="WP_168039668.1">
    <property type="nucleotide sequence ID" value="NZ_JAATJH010000007.1"/>
</dbReference>
<evidence type="ECO:0000313" key="2">
    <source>
        <dbReference type="Proteomes" id="UP000770785"/>
    </source>
</evidence>
<accession>A0ABX0XGL8</accession>
<organism evidence="1 2">
    <name type="scientific">Neolewinella antarctica</name>
    <dbReference type="NCBI Taxonomy" id="442734"/>
    <lineage>
        <taxon>Bacteria</taxon>
        <taxon>Pseudomonadati</taxon>
        <taxon>Bacteroidota</taxon>
        <taxon>Saprospiria</taxon>
        <taxon>Saprospirales</taxon>
        <taxon>Lewinellaceae</taxon>
        <taxon>Neolewinella</taxon>
    </lineage>
</organism>
<proteinExistence type="predicted"/>
<sequence>MHDIEPHFNWRERYRAEDDSESPFHGRVYSEFGFTNRVYNYLLHPQWDEFGAETLYMKVLFVDYDEHYAIIEMIGEWNDAVHNDSMHLKREVVDQLLASGLTKFIIIMEGVLNYHGSDTDYYEEWYEEVSDADGWIVFVNLHPQVLDEMNDTGLDNYAHFGHHLNDINWRPQKPSKVYEAIEGVIQTEQRRLY</sequence>
<comment type="caution">
    <text evidence="1">The sequence shown here is derived from an EMBL/GenBank/DDBJ whole genome shotgun (WGS) entry which is preliminary data.</text>
</comment>
<protein>
    <submittedName>
        <fullName evidence="1">Uncharacterized protein</fullName>
    </submittedName>
</protein>
<evidence type="ECO:0000313" key="1">
    <source>
        <dbReference type="EMBL" id="NJC28026.1"/>
    </source>
</evidence>
<keyword evidence="2" id="KW-1185">Reference proteome</keyword>
<gene>
    <name evidence="1" type="ORF">GGR27_003545</name>
</gene>
<name>A0ABX0XGL8_9BACT</name>